<evidence type="ECO:0000313" key="2">
    <source>
        <dbReference type="Proteomes" id="UP001230649"/>
    </source>
</evidence>
<reference evidence="1" key="1">
    <citation type="submission" date="2023-04" db="EMBL/GenBank/DDBJ databases">
        <title>Draft Genome sequencing of Naganishia species isolated from polar environments using Oxford Nanopore Technology.</title>
        <authorList>
            <person name="Leo P."/>
            <person name="Venkateswaran K."/>
        </authorList>
    </citation>
    <scope>NUCLEOTIDE SEQUENCE</scope>
    <source>
        <strain evidence="1">MNA-CCFEE 5262</strain>
    </source>
</reference>
<protein>
    <submittedName>
        <fullName evidence="1">Uncharacterized protein</fullName>
    </submittedName>
</protein>
<evidence type="ECO:0000313" key="1">
    <source>
        <dbReference type="EMBL" id="KAJ9111305.1"/>
    </source>
</evidence>
<dbReference type="Proteomes" id="UP001230649">
    <property type="component" value="Unassembled WGS sequence"/>
</dbReference>
<keyword evidence="2" id="KW-1185">Reference proteome</keyword>
<sequence length="280" mass="30668">MLSLLSVLVLTITVASALPTSQSITELQHVFPVVNSPTSTHPKRRPLVIWHGLGDTANSDGISGLVQDIKDMFPGIYIHTVATPAGGSVDDERRAGFYGNASSQVDAMAATIQDIPELQEGFDGIGFSQGGLFMRDYVQRYNVPPVSNLLTASYFRDHDRLDVFHKMNKYLTRLNGELEHQPEAARNIAGLQNLILVNFEQDQTVYPKESSTFGSLTPSQVNSSNPVIPLTDSPFLWAEDRIGLRTLAEKGHLRYGTANESCPGSHMDLQWGEKTGGITI</sequence>
<proteinExistence type="predicted"/>
<comment type="caution">
    <text evidence="1">The sequence shown here is derived from an EMBL/GenBank/DDBJ whole genome shotgun (WGS) entry which is preliminary data.</text>
</comment>
<accession>A0ACC2WIZ5</accession>
<name>A0ACC2WIZ5_9TREE</name>
<dbReference type="EMBL" id="JASBWS010000019">
    <property type="protein sequence ID" value="KAJ9111305.1"/>
    <property type="molecule type" value="Genomic_DNA"/>
</dbReference>
<organism evidence="1 2">
    <name type="scientific">Naganishia adeliensis</name>
    <dbReference type="NCBI Taxonomy" id="92952"/>
    <lineage>
        <taxon>Eukaryota</taxon>
        <taxon>Fungi</taxon>
        <taxon>Dikarya</taxon>
        <taxon>Basidiomycota</taxon>
        <taxon>Agaricomycotina</taxon>
        <taxon>Tremellomycetes</taxon>
        <taxon>Filobasidiales</taxon>
        <taxon>Filobasidiaceae</taxon>
        <taxon>Naganishia</taxon>
    </lineage>
</organism>
<gene>
    <name evidence="1" type="ORF">QFC20_002596</name>
</gene>